<dbReference type="InterPro" id="IPR020449">
    <property type="entry name" value="Tscrpt_reg_AraC-type_HTH"/>
</dbReference>
<dbReference type="SUPFAM" id="SSF46689">
    <property type="entry name" value="Homeodomain-like"/>
    <property type="match status" value="1"/>
</dbReference>
<evidence type="ECO:0000256" key="1">
    <source>
        <dbReference type="ARBA" id="ARBA00023015"/>
    </source>
</evidence>
<dbReference type="Proteomes" id="UP000248584">
    <property type="component" value="Unassembled WGS sequence"/>
</dbReference>
<feature type="transmembrane region" description="Helical" evidence="4">
    <location>
        <begin position="137"/>
        <end position="159"/>
    </location>
</feature>
<accession>A0ABX5PVZ8</accession>
<dbReference type="PANTHER" id="PTHR43280:SF29">
    <property type="entry name" value="ARAC-FAMILY TRANSCRIPTIONAL REGULATOR"/>
    <property type="match status" value="1"/>
</dbReference>
<gene>
    <name evidence="6" type="ORF">LX97_02433</name>
</gene>
<evidence type="ECO:0000313" key="6">
    <source>
        <dbReference type="EMBL" id="PZX39067.1"/>
    </source>
</evidence>
<comment type="caution">
    <text evidence="6">The sequence shown here is derived from an EMBL/GenBank/DDBJ whole genome shotgun (WGS) entry which is preliminary data.</text>
</comment>
<keyword evidence="7" id="KW-1185">Reference proteome</keyword>
<keyword evidence="4" id="KW-0472">Membrane</keyword>
<reference evidence="6 7" key="1">
    <citation type="submission" date="2018-06" db="EMBL/GenBank/DDBJ databases">
        <title>Genomic Encyclopedia of Archaeal and Bacterial Type Strains, Phase II (KMG-II): from individual species to whole genera.</title>
        <authorList>
            <person name="Goeker M."/>
        </authorList>
    </citation>
    <scope>NUCLEOTIDE SEQUENCE [LARGE SCALE GENOMIC DNA]</scope>
    <source>
        <strain evidence="6 7">DSM 17205</strain>
    </source>
</reference>
<dbReference type="PROSITE" id="PS01124">
    <property type="entry name" value="HTH_ARAC_FAMILY_2"/>
    <property type="match status" value="1"/>
</dbReference>
<dbReference type="EMBL" id="QKZR01000004">
    <property type="protein sequence ID" value="PZX39067.1"/>
    <property type="molecule type" value="Genomic_DNA"/>
</dbReference>
<feature type="transmembrane region" description="Helical" evidence="4">
    <location>
        <begin position="96"/>
        <end position="117"/>
    </location>
</feature>
<keyword evidence="2" id="KW-0238">DNA-binding</keyword>
<dbReference type="PRINTS" id="PR00032">
    <property type="entry name" value="HTHARAC"/>
</dbReference>
<dbReference type="PANTHER" id="PTHR43280">
    <property type="entry name" value="ARAC-FAMILY TRANSCRIPTIONAL REGULATOR"/>
    <property type="match status" value="1"/>
</dbReference>
<feature type="transmembrane region" description="Helical" evidence="4">
    <location>
        <begin position="6"/>
        <end position="26"/>
    </location>
</feature>
<feature type="transmembrane region" description="Helical" evidence="4">
    <location>
        <begin position="180"/>
        <end position="201"/>
    </location>
</feature>
<dbReference type="PROSITE" id="PS00041">
    <property type="entry name" value="HTH_ARAC_FAMILY_1"/>
    <property type="match status" value="1"/>
</dbReference>
<protein>
    <submittedName>
        <fullName evidence="6">AraC-like DNA-binding protein</fullName>
    </submittedName>
</protein>
<dbReference type="SMART" id="SM00342">
    <property type="entry name" value="HTH_ARAC"/>
    <property type="match status" value="1"/>
</dbReference>
<keyword evidence="3" id="KW-0804">Transcription</keyword>
<keyword evidence="1" id="KW-0805">Transcription regulation</keyword>
<evidence type="ECO:0000256" key="2">
    <source>
        <dbReference type="ARBA" id="ARBA00023125"/>
    </source>
</evidence>
<keyword evidence="4" id="KW-0812">Transmembrane</keyword>
<dbReference type="RefSeq" id="WP_015360688.1">
    <property type="nucleotide sequence ID" value="NZ_QKZR01000004.1"/>
</dbReference>
<feature type="transmembrane region" description="Helical" evidence="4">
    <location>
        <begin position="67"/>
        <end position="84"/>
    </location>
</feature>
<feature type="transmembrane region" description="Helical" evidence="4">
    <location>
        <begin position="38"/>
        <end position="55"/>
    </location>
</feature>
<dbReference type="InterPro" id="IPR018060">
    <property type="entry name" value="HTH_AraC"/>
</dbReference>
<evidence type="ECO:0000256" key="4">
    <source>
        <dbReference type="SAM" id="Phobius"/>
    </source>
</evidence>
<dbReference type="InterPro" id="IPR009057">
    <property type="entry name" value="Homeodomain-like_sf"/>
</dbReference>
<feature type="transmembrane region" description="Helical" evidence="4">
    <location>
        <begin position="213"/>
        <end position="230"/>
    </location>
</feature>
<keyword evidence="4" id="KW-1133">Transmembrane helix</keyword>
<dbReference type="Pfam" id="PF12833">
    <property type="entry name" value="HTH_18"/>
    <property type="match status" value="1"/>
</dbReference>
<dbReference type="Gene3D" id="1.10.10.60">
    <property type="entry name" value="Homeodomain-like"/>
    <property type="match status" value="1"/>
</dbReference>
<evidence type="ECO:0000259" key="5">
    <source>
        <dbReference type="PROSITE" id="PS01124"/>
    </source>
</evidence>
<organism evidence="6 7">
    <name type="scientific">Nonlabens dokdonensis</name>
    <dbReference type="NCBI Taxonomy" id="328515"/>
    <lineage>
        <taxon>Bacteria</taxon>
        <taxon>Pseudomonadati</taxon>
        <taxon>Bacteroidota</taxon>
        <taxon>Flavobacteriia</taxon>
        <taxon>Flavobacteriales</taxon>
        <taxon>Flavobacteriaceae</taxon>
        <taxon>Nonlabens</taxon>
    </lineage>
</organism>
<evidence type="ECO:0000313" key="7">
    <source>
        <dbReference type="Proteomes" id="UP000248584"/>
    </source>
</evidence>
<evidence type="ECO:0000256" key="3">
    <source>
        <dbReference type="ARBA" id="ARBA00023163"/>
    </source>
</evidence>
<sequence length="377" mass="43969">MNLSNLLSLVAVITIFLAVLLSFFLVSVKTQNKLSNRLFALFLIWTAIDISGVVIDSFLTEVGNLQMLRPLFIFLQLPTFYLYVKSACYSDFKLKWIHLLHIIPFLLVNTILIPRYYAVDLLGKVDFLSNIQSMWEIQFNFILIHIQIAVYLILAFLNIKKAKRLYLENYAGESIETFNWLFQFTVALSIFYGIALLKNIFKFSEYQEWSDSLTVGLFVFELLIISWYLLKALTHPNLFRSLDSKLQLVEHIISEDEQEEDNDTNETSEELIALKKYMEEEQPYLNPGLTIQDISDAIEIPVRELSLLINHQLNQHFYDFVNSYRIEHAKKMLKDPSKNKWTVLEILYESGFNSKSSFNTAFKKHTGTTPTSYRKSL</sequence>
<proteinExistence type="predicted"/>
<dbReference type="InterPro" id="IPR018062">
    <property type="entry name" value="HTH_AraC-typ_CS"/>
</dbReference>
<name>A0ABX5PVZ8_9FLAO</name>
<feature type="domain" description="HTH araC/xylS-type" evidence="5">
    <location>
        <begin position="272"/>
        <end position="376"/>
    </location>
</feature>